<organism evidence="1 2">
    <name type="scientific">Aromatoleum toluvorans</name>
    <dbReference type="NCBI Taxonomy" id="92002"/>
    <lineage>
        <taxon>Bacteria</taxon>
        <taxon>Pseudomonadati</taxon>
        <taxon>Pseudomonadota</taxon>
        <taxon>Betaproteobacteria</taxon>
        <taxon>Rhodocyclales</taxon>
        <taxon>Rhodocyclaceae</taxon>
        <taxon>Aromatoleum</taxon>
    </lineage>
</organism>
<dbReference type="GO" id="GO:0008168">
    <property type="term" value="F:methyltransferase activity"/>
    <property type="evidence" value="ECO:0007669"/>
    <property type="project" value="UniProtKB-KW"/>
</dbReference>
<reference evidence="1 2" key="1">
    <citation type="submission" date="2019-12" db="EMBL/GenBank/DDBJ databases">
        <title>Comparative genomics gives insights into the taxonomy of the Azoarcus-Aromatoleum group and reveals separate origins of nif in the plant-associated Azoarcus and non-plant-associated Aromatoleum sub-groups.</title>
        <authorList>
            <person name="Lafos M."/>
            <person name="Maluk M."/>
            <person name="Batista M."/>
            <person name="Junghare M."/>
            <person name="Carmona M."/>
            <person name="Faoro H."/>
            <person name="Cruz L.M."/>
            <person name="Battistoni F."/>
            <person name="De Souza E."/>
            <person name="Pedrosa F."/>
            <person name="Chen W.-M."/>
            <person name="Poole P.S."/>
            <person name="Dixon R.A."/>
            <person name="James E.K."/>
        </authorList>
    </citation>
    <scope>NUCLEOTIDE SEQUENCE [LARGE SCALE GENOMIC DNA]</scope>
    <source>
        <strain evidence="1 2">Td21</strain>
    </source>
</reference>
<name>A0ABX1Q627_9RHOO</name>
<dbReference type="GO" id="GO:0032259">
    <property type="term" value="P:methylation"/>
    <property type="evidence" value="ECO:0007669"/>
    <property type="project" value="UniProtKB-KW"/>
</dbReference>
<keyword evidence="2" id="KW-1185">Reference proteome</keyword>
<keyword evidence="1" id="KW-0808">Transferase</keyword>
<evidence type="ECO:0000313" key="2">
    <source>
        <dbReference type="Proteomes" id="UP000623795"/>
    </source>
</evidence>
<keyword evidence="1" id="KW-0489">Methyltransferase</keyword>
<gene>
    <name evidence="1" type="ORF">GPA22_21605</name>
</gene>
<dbReference type="Proteomes" id="UP000623795">
    <property type="component" value="Unassembled WGS sequence"/>
</dbReference>
<sequence length="234" mass="25553">PAQQARIRDLAEQLDAHRKRQQAQHPDLTLTGMYNVLEKLRSGEPLGAKDKTIHEQGLVSVLRELHDALDAAVFDAYGWNDLAEVLVGRPGATTPLPDKPEAQAEAEEELLRRLVELNARRAAEEARGLVRWLRPDYQNPGAAAAPQQFEAELVEEAAAAEAVPAALNGKATWPKNMREQVAAVRAALARQSLPAEAIAAQFKRSPKAAVLAVVEALEELGMVQREGEAYRLQG</sequence>
<protein>
    <submittedName>
        <fullName evidence="1">Class I SAM-dependent DNA methyltransferase</fullName>
    </submittedName>
</protein>
<feature type="non-terminal residue" evidence="1">
    <location>
        <position position="1"/>
    </location>
</feature>
<proteinExistence type="predicted"/>
<comment type="caution">
    <text evidence="1">The sequence shown here is derived from an EMBL/GenBank/DDBJ whole genome shotgun (WGS) entry which is preliminary data.</text>
</comment>
<accession>A0ABX1Q627</accession>
<dbReference type="EMBL" id="WTVN01000060">
    <property type="protein sequence ID" value="NMG46320.1"/>
    <property type="molecule type" value="Genomic_DNA"/>
</dbReference>
<evidence type="ECO:0000313" key="1">
    <source>
        <dbReference type="EMBL" id="NMG46320.1"/>
    </source>
</evidence>